<feature type="transmembrane region" description="Helical" evidence="1">
    <location>
        <begin position="50"/>
        <end position="75"/>
    </location>
</feature>
<accession>A0ABZ1I0X5</accession>
<dbReference type="PANTHER" id="PTHR36834:SF1">
    <property type="entry name" value="INTEGRAL MEMBRANE PROTEIN"/>
    <property type="match status" value="1"/>
</dbReference>
<sequence>MGALLRAFWGIIPITAIALPYALLCWPLLAARRRRRNTGLSHAHASATAAVDVLAVTIGALVLCLVTMPVGTGAVSTLDLVPGADLSAALSDDGSLWQVVGNLLLLCPLGALVPVRVRRLRSVGRVAVTALSASVLVEATQFLIHTGRVTSTDDVLLNTIGATLGAVLTRRGWRYFDVVVPVVAIPQQVRRTVCNAPVRLRVPRSVWDARYAGIGHPERR</sequence>
<evidence type="ECO:0000313" key="4">
    <source>
        <dbReference type="Proteomes" id="UP001330812"/>
    </source>
</evidence>
<evidence type="ECO:0000313" key="3">
    <source>
        <dbReference type="EMBL" id="WSE28033.1"/>
    </source>
</evidence>
<gene>
    <name evidence="3" type="ORF">VSH64_35065</name>
</gene>
<feature type="domain" description="VanZ-like" evidence="2">
    <location>
        <begin position="76"/>
        <end position="169"/>
    </location>
</feature>
<keyword evidence="1" id="KW-1133">Transmembrane helix</keyword>
<dbReference type="Pfam" id="PF04892">
    <property type="entry name" value="VanZ"/>
    <property type="match status" value="1"/>
</dbReference>
<organism evidence="3 4">
    <name type="scientific">Amycolatopsis rhabdoformis</name>
    <dbReference type="NCBI Taxonomy" id="1448059"/>
    <lineage>
        <taxon>Bacteria</taxon>
        <taxon>Bacillati</taxon>
        <taxon>Actinomycetota</taxon>
        <taxon>Actinomycetes</taxon>
        <taxon>Pseudonocardiales</taxon>
        <taxon>Pseudonocardiaceae</taxon>
        <taxon>Amycolatopsis</taxon>
    </lineage>
</organism>
<evidence type="ECO:0000256" key="1">
    <source>
        <dbReference type="SAM" id="Phobius"/>
    </source>
</evidence>
<dbReference type="InterPro" id="IPR053150">
    <property type="entry name" value="Teicoplanin_resist-assoc"/>
</dbReference>
<proteinExistence type="predicted"/>
<protein>
    <submittedName>
        <fullName evidence="3">VanZ family protein</fullName>
    </submittedName>
</protein>
<dbReference type="PANTHER" id="PTHR36834">
    <property type="entry name" value="MEMBRANE PROTEIN-RELATED"/>
    <property type="match status" value="1"/>
</dbReference>
<keyword evidence="4" id="KW-1185">Reference proteome</keyword>
<feature type="transmembrane region" description="Helical" evidence="1">
    <location>
        <begin position="95"/>
        <end position="115"/>
    </location>
</feature>
<evidence type="ECO:0000259" key="2">
    <source>
        <dbReference type="Pfam" id="PF04892"/>
    </source>
</evidence>
<reference evidence="3 4" key="1">
    <citation type="journal article" date="2015" name="Int. J. Syst. Evol. Microbiol.">
        <title>Amycolatopsis rhabdoformis sp. nov., an actinomycete isolated from a tropical forest soil.</title>
        <authorList>
            <person name="Souza W.R."/>
            <person name="Silva R.E."/>
            <person name="Goodfellow M."/>
            <person name="Busarakam K."/>
            <person name="Figueiro F.S."/>
            <person name="Ferreira D."/>
            <person name="Rodrigues-Filho E."/>
            <person name="Moraes L.A.B."/>
            <person name="Zucchi T.D."/>
        </authorList>
    </citation>
    <scope>NUCLEOTIDE SEQUENCE [LARGE SCALE GENOMIC DNA]</scope>
    <source>
        <strain evidence="3 4">NCIMB 14900</strain>
    </source>
</reference>
<keyword evidence="1" id="KW-0812">Transmembrane</keyword>
<feature type="transmembrane region" description="Helical" evidence="1">
    <location>
        <begin position="6"/>
        <end position="29"/>
    </location>
</feature>
<keyword evidence="1" id="KW-0472">Membrane</keyword>
<dbReference type="RefSeq" id="WP_326567036.1">
    <property type="nucleotide sequence ID" value="NZ_CP142149.1"/>
</dbReference>
<name>A0ABZ1I0X5_9PSEU</name>
<dbReference type="Proteomes" id="UP001330812">
    <property type="component" value="Chromosome"/>
</dbReference>
<dbReference type="InterPro" id="IPR006976">
    <property type="entry name" value="VanZ-like"/>
</dbReference>
<dbReference type="EMBL" id="CP142149">
    <property type="protein sequence ID" value="WSE28033.1"/>
    <property type="molecule type" value="Genomic_DNA"/>
</dbReference>